<protein>
    <submittedName>
        <fullName evidence="1">Uncharacterized protein</fullName>
    </submittedName>
</protein>
<accession>A0A9D4B6H6</accession>
<keyword evidence="2" id="KW-1185">Reference proteome</keyword>
<evidence type="ECO:0000313" key="1">
    <source>
        <dbReference type="EMBL" id="KAH1182175.1"/>
    </source>
</evidence>
<reference evidence="1" key="1">
    <citation type="submission" date="2021-09" db="EMBL/GenBank/DDBJ databases">
        <title>The genome of Mauremys mutica provides insights into the evolution of semi-aquatic lifestyle.</title>
        <authorList>
            <person name="Gong S."/>
            <person name="Gao Y."/>
        </authorList>
    </citation>
    <scope>NUCLEOTIDE SEQUENCE</scope>
    <source>
        <strain evidence="1">MM-2020</strain>
        <tissue evidence="1">Muscle</tissue>
    </source>
</reference>
<sequence>MLLLGHPQLPPLKVPKIFPSPQVNGPGAGDSARRSPLLMAPEQLLKANGSWLQIHSVLLSKETSAIWAVQHVWGSSGWASLCPRKRRQDWLLSTGNTLTFIFSDRHRFFINRIAGGHFGFVTSQIYKRKQLLSDTLNTRGHASAISGVSPSSTQFKMGSSG</sequence>
<comment type="caution">
    <text evidence="1">The sequence shown here is derived from an EMBL/GenBank/DDBJ whole genome shotgun (WGS) entry which is preliminary data.</text>
</comment>
<dbReference type="Proteomes" id="UP000827986">
    <property type="component" value="Unassembled WGS sequence"/>
</dbReference>
<dbReference type="AlphaFoldDB" id="A0A9D4B6H6"/>
<proteinExistence type="predicted"/>
<dbReference type="EMBL" id="JAHDVG010000467">
    <property type="protein sequence ID" value="KAH1182175.1"/>
    <property type="molecule type" value="Genomic_DNA"/>
</dbReference>
<gene>
    <name evidence="1" type="ORF">KIL84_009929</name>
</gene>
<organism evidence="1 2">
    <name type="scientific">Mauremys mutica</name>
    <name type="common">yellowpond turtle</name>
    <dbReference type="NCBI Taxonomy" id="74926"/>
    <lineage>
        <taxon>Eukaryota</taxon>
        <taxon>Metazoa</taxon>
        <taxon>Chordata</taxon>
        <taxon>Craniata</taxon>
        <taxon>Vertebrata</taxon>
        <taxon>Euteleostomi</taxon>
        <taxon>Archelosauria</taxon>
        <taxon>Testudinata</taxon>
        <taxon>Testudines</taxon>
        <taxon>Cryptodira</taxon>
        <taxon>Durocryptodira</taxon>
        <taxon>Testudinoidea</taxon>
        <taxon>Geoemydidae</taxon>
        <taxon>Geoemydinae</taxon>
        <taxon>Mauremys</taxon>
    </lineage>
</organism>
<name>A0A9D4B6H6_9SAUR</name>
<evidence type="ECO:0000313" key="2">
    <source>
        <dbReference type="Proteomes" id="UP000827986"/>
    </source>
</evidence>